<proteinExistence type="predicted"/>
<keyword evidence="2" id="KW-0812">Transmembrane</keyword>
<dbReference type="EMBL" id="BAAACP010000011">
    <property type="protein sequence ID" value="GAA0864756.1"/>
    <property type="molecule type" value="Genomic_DNA"/>
</dbReference>
<accession>A0ABN1M6M9</accession>
<protein>
    <submittedName>
        <fullName evidence="4">P-loop NTPase fold protein</fullName>
    </submittedName>
</protein>
<feature type="domain" description="YobI-like P-loop NTPase" evidence="3">
    <location>
        <begin position="20"/>
        <end position="433"/>
    </location>
</feature>
<reference evidence="4 5" key="1">
    <citation type="journal article" date="2019" name="Int. J. Syst. Evol. Microbiol.">
        <title>The Global Catalogue of Microorganisms (GCM) 10K type strain sequencing project: providing services to taxonomists for standard genome sequencing and annotation.</title>
        <authorList>
            <consortium name="The Broad Institute Genomics Platform"/>
            <consortium name="The Broad Institute Genome Sequencing Center for Infectious Disease"/>
            <person name="Wu L."/>
            <person name="Ma J."/>
        </authorList>
    </citation>
    <scope>NUCLEOTIDE SEQUENCE [LARGE SCALE GENOMIC DNA]</scope>
    <source>
        <strain evidence="4 5">JCM 6486</strain>
    </source>
</reference>
<name>A0ABN1M6M9_9FIRM</name>
<keyword evidence="2" id="KW-0472">Membrane</keyword>
<comment type="caution">
    <text evidence="4">The sequence shown here is derived from an EMBL/GenBank/DDBJ whole genome shotgun (WGS) entry which is preliminary data.</text>
</comment>
<feature type="transmembrane region" description="Helical" evidence="2">
    <location>
        <begin position="177"/>
        <end position="198"/>
    </location>
</feature>
<dbReference type="InterPro" id="IPR048428">
    <property type="entry name" value="YobI-NTPase"/>
</dbReference>
<evidence type="ECO:0000256" key="2">
    <source>
        <dbReference type="SAM" id="Phobius"/>
    </source>
</evidence>
<feature type="coiled-coil region" evidence="1">
    <location>
        <begin position="498"/>
        <end position="525"/>
    </location>
</feature>
<evidence type="ECO:0000256" key="1">
    <source>
        <dbReference type="SAM" id="Coils"/>
    </source>
</evidence>
<evidence type="ECO:0000259" key="3">
    <source>
        <dbReference type="Pfam" id="PF20693"/>
    </source>
</evidence>
<evidence type="ECO:0000313" key="5">
    <source>
        <dbReference type="Proteomes" id="UP001400965"/>
    </source>
</evidence>
<dbReference type="Pfam" id="PF20693">
    <property type="entry name" value="YobI-ATPase"/>
    <property type="match status" value="1"/>
</dbReference>
<sequence length="1234" mass="147476">MSKIHFEKLTPTKDVDLKTYKEALDFIFEDDEIKNIAITGSYSAGKSSVIESYKSKNKDKKFLHISLANFESNRQKDGEEKQENSETKSYIKDKESVLEGKILNQLLHQIDPSKIPQTNFKVKRTESDINIIKVVLMITIFIISTLHILYYSKWSKFIASLSQFYGLRFLLITTKSISLFLSGIFSITIFVIALFKLIKSQKNKLIFKKFKLNGNEIEIFENRDESYFDKYLNEVIYIFENCNADCIVFEDIDRFNINEIFQRLREINSLVNSKRIIKNNEEQHNEIENSRFEIFNKFKRKIKNFKRVTPTKDPLRFFYLVRDDIFISKDRTKFFDFIMPVVPVIDSSNSYDQFISHLEKGGVYNKFDEHFLQGISLYVDDMRILKNIYNEFIVYYNRIGTTEQDYNKLLAMIVYKNIFPRDFSDTQINIGFISILFEDKDRLIKDTIDKIDNEIHELEKNITLCENEHLKNVNELNKVYPYSYDRGEEYNIRNKTIELKQQDKLDQMKNELKELGTRKIKIKNERIANLITRENIDRAFDISYKNFVSDVNDFKEIKSSQYFELIKYLVRNGYIDETYEDYMTYFYENSLTRNDKIFLRSVTDKRAKEWTYNLDNTKLVLSRLREIDFEEIETLNFNLFKYLIDTQSKNEKYLIKFIQQLKDESLFKFMEGYYTFDNDVTKYIKTMYKYWESFIEDIYECSEFNYEQKKQHIIEVLYHFEKSDMLKINKNEFLTYTISSDDKFLNIQSPNIETIVEKFVDLKIKFTSIRFEESDEALFKEVYKNKLYEFNFENISLMLKNIFKVDNEKDIKHKNYSIIIKETSSKLLEYVNENIQSYIKIVIENCDGEIYDTQEAALKLINNKEIELAERKKYNQLLKTKLNMLNEIEDKELWDLFLQNNKIEYSLDNILTYYFGMDRKLNETVVGFINSDIFKFEFSNEYIDEKFGKDSGMDIFRSIVGSESIKKENYRNMLERFNFVYPKPMVEVEDLSEERIKILIELEKLSVTSENIEFLRNKNIGLLEYFIELNIEKYINKIEELPQLNKDELISLLSSNIEDQFKKELISNFNGVISISGIACSNDVKNFIISNKFDESDLSYLIKNYEKFSISTKEKIKDLCIEHIDNIIRDKIKLHYDLLINLMAKNSIEEDIRLKILIDNAENISKPQFRDMIEVTNLTEYKKVFNNGRPKLEVNDINRQFLNECIAKKWISGFCEENDMFKISRKRMKYTLAN</sequence>
<organism evidence="4 5">
    <name type="scientific">Paraclostridium tenue</name>
    <dbReference type="NCBI Taxonomy" id="1737"/>
    <lineage>
        <taxon>Bacteria</taxon>
        <taxon>Bacillati</taxon>
        <taxon>Bacillota</taxon>
        <taxon>Clostridia</taxon>
        <taxon>Peptostreptococcales</taxon>
        <taxon>Peptostreptococcaceae</taxon>
        <taxon>Paraclostridium</taxon>
    </lineage>
</organism>
<gene>
    <name evidence="4" type="ORF">GCM10008917_19490</name>
</gene>
<keyword evidence="2" id="KW-1133">Transmembrane helix</keyword>
<dbReference type="RefSeq" id="WP_346045439.1">
    <property type="nucleotide sequence ID" value="NZ_BAAACP010000011.1"/>
</dbReference>
<dbReference type="Proteomes" id="UP001400965">
    <property type="component" value="Unassembled WGS sequence"/>
</dbReference>
<keyword evidence="5" id="KW-1185">Reference proteome</keyword>
<keyword evidence="1" id="KW-0175">Coiled coil</keyword>
<feature type="transmembrane region" description="Helical" evidence="2">
    <location>
        <begin position="131"/>
        <end position="151"/>
    </location>
</feature>
<evidence type="ECO:0000313" key="4">
    <source>
        <dbReference type="EMBL" id="GAA0864756.1"/>
    </source>
</evidence>